<reference evidence="1 2" key="1">
    <citation type="submission" date="2012-04" db="EMBL/GenBank/DDBJ databases">
        <title>The Genome Sequence of Bacillus cereus MC67.</title>
        <authorList>
            <consortium name="The Broad Institute Genome Sequencing Platform"/>
            <consortium name="The Broad Institute Genome Sequencing Center for Infectious Disease"/>
            <person name="Feldgarden M."/>
            <person name="Van der Auwera G.A."/>
            <person name="Mahillon J."/>
            <person name="Duprez V."/>
            <person name="Timmery S."/>
            <person name="Mattelet C."/>
            <person name="Dierick K."/>
            <person name="Sun M."/>
            <person name="Yu Z."/>
            <person name="Zhu L."/>
            <person name="Hu X."/>
            <person name="Shank E.B."/>
            <person name="Swiecicka I."/>
            <person name="Hansen B.M."/>
            <person name="Andrup L."/>
            <person name="Young S.K."/>
            <person name="Zeng Q."/>
            <person name="Gargeya S."/>
            <person name="Fitzgerald M."/>
            <person name="Haas B."/>
            <person name="Abouelleil A."/>
            <person name="Alvarado L."/>
            <person name="Arachchi H.M."/>
            <person name="Berlin A."/>
            <person name="Chapman S.B."/>
            <person name="Goldberg J."/>
            <person name="Griggs A."/>
            <person name="Gujja S."/>
            <person name="Hansen M."/>
            <person name="Howarth C."/>
            <person name="Imamovic A."/>
            <person name="Larimer J."/>
            <person name="McCowen C."/>
            <person name="Montmayeur A."/>
            <person name="Murphy C."/>
            <person name="Neiman D."/>
            <person name="Pearson M."/>
            <person name="Priest M."/>
            <person name="Roberts A."/>
            <person name="Saif S."/>
            <person name="Shea T."/>
            <person name="Sisk P."/>
            <person name="Sykes S."/>
            <person name="Wortman J."/>
            <person name="Nusbaum C."/>
            <person name="Birren B."/>
        </authorList>
    </citation>
    <scope>NUCLEOTIDE SEQUENCE [LARGE SCALE GENOMIC DNA]</scope>
    <source>
        <strain evidence="1 2">MC67</strain>
    </source>
</reference>
<comment type="caution">
    <text evidence="1">The sequence shown here is derived from an EMBL/GenBank/DDBJ whole genome shotgun (WGS) entry which is preliminary data.</text>
</comment>
<dbReference type="PATRIC" id="fig|1053219.3.peg.3207"/>
<dbReference type="RefSeq" id="WP_002160340.1">
    <property type="nucleotide sequence ID" value="NZ_JH792114.1"/>
</dbReference>
<accession>J8F6Q0</accession>
<dbReference type="EMBL" id="AHEN01000032">
    <property type="protein sequence ID" value="EJQ99162.1"/>
    <property type="molecule type" value="Genomic_DNA"/>
</dbReference>
<evidence type="ECO:0000313" key="2">
    <source>
        <dbReference type="Proteomes" id="UP000006997"/>
    </source>
</evidence>
<dbReference type="HOGENOM" id="CLU_2598542_0_0_9"/>
<organism evidence="1 2">
    <name type="scientific">Bacillus cereus MC67</name>
    <dbReference type="NCBI Taxonomy" id="1053219"/>
    <lineage>
        <taxon>Bacteria</taxon>
        <taxon>Bacillati</taxon>
        <taxon>Bacillota</taxon>
        <taxon>Bacilli</taxon>
        <taxon>Bacillales</taxon>
        <taxon>Bacillaceae</taxon>
        <taxon>Bacillus</taxon>
        <taxon>Bacillus cereus group</taxon>
    </lineage>
</organism>
<name>J8F6Q0_BACCE</name>
<gene>
    <name evidence="1" type="ORF">II3_03142</name>
</gene>
<proteinExistence type="predicted"/>
<protein>
    <submittedName>
        <fullName evidence="1">Uncharacterized protein</fullName>
    </submittedName>
</protein>
<dbReference type="AlphaFoldDB" id="J8F6Q0"/>
<evidence type="ECO:0000313" key="1">
    <source>
        <dbReference type="EMBL" id="EJQ99162.1"/>
    </source>
</evidence>
<dbReference type="Proteomes" id="UP000006997">
    <property type="component" value="Unassembled WGS sequence"/>
</dbReference>
<sequence>MRIRHENYAIIEGDEDVMQRATIKGTCIGTEPMPAGVNLYDFYDKAQKTKVKDDANAYVLYRQMYLNKFGTKGAALSAEGIE</sequence>